<dbReference type="PANTHER" id="PTHR11795:SF447">
    <property type="entry name" value="ABC TRANSPORTER PERMEASE PROTEIN"/>
    <property type="match status" value="1"/>
</dbReference>
<feature type="transmembrane region" description="Helical" evidence="9">
    <location>
        <begin position="12"/>
        <end position="39"/>
    </location>
</feature>
<feature type="transmembrane region" description="Helical" evidence="9">
    <location>
        <begin position="254"/>
        <end position="275"/>
    </location>
</feature>
<keyword evidence="11" id="KW-1185">Reference proteome</keyword>
<evidence type="ECO:0000256" key="3">
    <source>
        <dbReference type="ARBA" id="ARBA00022475"/>
    </source>
</evidence>
<feature type="transmembrane region" description="Helical" evidence="9">
    <location>
        <begin position="131"/>
        <end position="156"/>
    </location>
</feature>
<feature type="transmembrane region" description="Helical" evidence="9">
    <location>
        <begin position="91"/>
        <end position="111"/>
    </location>
</feature>
<dbReference type="Proteomes" id="UP000075321">
    <property type="component" value="Unassembled WGS sequence"/>
</dbReference>
<protein>
    <submittedName>
        <fullName evidence="10">Branched-chain amino acid transporter permease subunit LivH</fullName>
    </submittedName>
</protein>
<name>A0A151A8V8_9EURY</name>
<sequence length="295" mass="30868">MIYDTLNLLFQFLDSFAFIVLATVGLAVIFGMMGIINLAHGEFILVGAYGTTLSYGAGLPLALAMGVGVLATTVFGLVLERTVMRRLYHRPLDSMVATWGLSLVTVQLARIGFGNTLSQVGTPLGSISYGAFSYSAYRVVLAGIAVAVLVSLYWLFMYTEFGTQARATMEDEPTARSMGVDTGRIYLGTFGLGSALAGLTGALYAPTITMTPELGASFLVEAFVTVVVGGSSVLVGTSLAGGFLGVVNATFTNLAGTFIGQVAMLLAAILAIRLLPEGITGLIDSWRAKRAEGGQ</sequence>
<evidence type="ECO:0000256" key="5">
    <source>
        <dbReference type="ARBA" id="ARBA00022970"/>
    </source>
</evidence>
<dbReference type="InterPro" id="IPR052157">
    <property type="entry name" value="BCAA_transport_permease"/>
</dbReference>
<accession>A0A151A8V8</accession>
<feature type="transmembrane region" description="Helical" evidence="9">
    <location>
        <begin position="185"/>
        <end position="206"/>
    </location>
</feature>
<gene>
    <name evidence="10" type="ORF">HAPAU_40110</name>
</gene>
<keyword evidence="6 9" id="KW-1133">Transmembrane helix</keyword>
<dbReference type="AlphaFoldDB" id="A0A151A8V8"/>
<dbReference type="InterPro" id="IPR019924">
    <property type="entry name" value="ABC_UrtB_arc"/>
</dbReference>
<organism evidence="10 11">
    <name type="scientific">Halalkalicoccus paucihalophilus</name>
    <dbReference type="NCBI Taxonomy" id="1008153"/>
    <lineage>
        <taxon>Archaea</taxon>
        <taxon>Methanobacteriati</taxon>
        <taxon>Methanobacteriota</taxon>
        <taxon>Stenosarchaea group</taxon>
        <taxon>Halobacteria</taxon>
        <taxon>Halobacteriales</taxon>
        <taxon>Halococcaceae</taxon>
        <taxon>Halalkalicoccus</taxon>
    </lineage>
</organism>
<dbReference type="InterPro" id="IPR001851">
    <property type="entry name" value="ABC_transp_permease"/>
</dbReference>
<keyword evidence="3" id="KW-1003">Cell membrane</keyword>
<keyword evidence="2" id="KW-0813">Transport</keyword>
<evidence type="ECO:0000256" key="9">
    <source>
        <dbReference type="SAM" id="Phobius"/>
    </source>
</evidence>
<evidence type="ECO:0000256" key="6">
    <source>
        <dbReference type="ARBA" id="ARBA00022989"/>
    </source>
</evidence>
<comment type="similarity">
    <text evidence="8">Belongs to the binding-protein-dependent transport system permease family. LivHM subfamily.</text>
</comment>
<dbReference type="OrthoDB" id="43815at2157"/>
<evidence type="ECO:0000313" key="10">
    <source>
        <dbReference type="EMBL" id="KYH23932.1"/>
    </source>
</evidence>
<keyword evidence="7 9" id="KW-0472">Membrane</keyword>
<feature type="transmembrane region" description="Helical" evidence="9">
    <location>
        <begin position="218"/>
        <end position="247"/>
    </location>
</feature>
<evidence type="ECO:0000256" key="2">
    <source>
        <dbReference type="ARBA" id="ARBA00022448"/>
    </source>
</evidence>
<evidence type="ECO:0000256" key="7">
    <source>
        <dbReference type="ARBA" id="ARBA00023136"/>
    </source>
</evidence>
<proteinExistence type="inferred from homology"/>
<comment type="caution">
    <text evidence="10">The sequence shown here is derived from an EMBL/GenBank/DDBJ whole genome shotgun (WGS) entry which is preliminary data.</text>
</comment>
<dbReference type="RefSeq" id="WP_066385660.1">
    <property type="nucleotide sequence ID" value="NZ_LTAZ01000017.1"/>
</dbReference>
<dbReference type="Pfam" id="PF02653">
    <property type="entry name" value="BPD_transp_2"/>
    <property type="match status" value="1"/>
</dbReference>
<dbReference type="CDD" id="cd06582">
    <property type="entry name" value="TM_PBP1_LivH_like"/>
    <property type="match status" value="1"/>
</dbReference>
<dbReference type="PATRIC" id="fig|1008153.3.peg.4295"/>
<feature type="transmembrane region" description="Helical" evidence="9">
    <location>
        <begin position="59"/>
        <end position="79"/>
    </location>
</feature>
<reference evidence="10 11" key="1">
    <citation type="submission" date="2016-02" db="EMBL/GenBank/DDBJ databases">
        <title>Genome sequence of Halalkalicoccus paucihalophilus DSM 24557.</title>
        <authorList>
            <person name="Poehlein A."/>
            <person name="Daniel R."/>
        </authorList>
    </citation>
    <scope>NUCLEOTIDE SEQUENCE [LARGE SCALE GENOMIC DNA]</scope>
    <source>
        <strain evidence="10 11">DSM 24557</strain>
    </source>
</reference>
<dbReference type="GO" id="GO:0005886">
    <property type="term" value="C:plasma membrane"/>
    <property type="evidence" value="ECO:0007669"/>
    <property type="project" value="UniProtKB-SubCell"/>
</dbReference>
<dbReference type="GO" id="GO:0006865">
    <property type="term" value="P:amino acid transport"/>
    <property type="evidence" value="ECO:0007669"/>
    <property type="project" value="UniProtKB-KW"/>
</dbReference>
<keyword evidence="5" id="KW-0029">Amino-acid transport</keyword>
<evidence type="ECO:0000256" key="1">
    <source>
        <dbReference type="ARBA" id="ARBA00004651"/>
    </source>
</evidence>
<dbReference type="PANTHER" id="PTHR11795">
    <property type="entry name" value="BRANCHED-CHAIN AMINO ACID TRANSPORT SYSTEM PERMEASE PROTEIN LIVH"/>
    <property type="match status" value="1"/>
</dbReference>
<dbReference type="EMBL" id="LTAZ01000017">
    <property type="protein sequence ID" value="KYH23932.1"/>
    <property type="molecule type" value="Genomic_DNA"/>
</dbReference>
<comment type="subcellular location">
    <subcellularLocation>
        <location evidence="1">Cell membrane</location>
        <topology evidence="1">Multi-pass membrane protein</topology>
    </subcellularLocation>
</comment>
<evidence type="ECO:0000256" key="4">
    <source>
        <dbReference type="ARBA" id="ARBA00022692"/>
    </source>
</evidence>
<dbReference type="NCBIfam" id="TIGR03622">
    <property type="entry name" value="urea_t_UrtB_arc"/>
    <property type="match status" value="1"/>
</dbReference>
<keyword evidence="4 9" id="KW-0812">Transmembrane</keyword>
<dbReference type="GO" id="GO:0022857">
    <property type="term" value="F:transmembrane transporter activity"/>
    <property type="evidence" value="ECO:0007669"/>
    <property type="project" value="InterPro"/>
</dbReference>
<evidence type="ECO:0000256" key="8">
    <source>
        <dbReference type="ARBA" id="ARBA00037998"/>
    </source>
</evidence>
<evidence type="ECO:0000313" key="11">
    <source>
        <dbReference type="Proteomes" id="UP000075321"/>
    </source>
</evidence>